<dbReference type="GO" id="GO:0005737">
    <property type="term" value="C:cytoplasm"/>
    <property type="evidence" value="ECO:0007669"/>
    <property type="project" value="TreeGrafter"/>
</dbReference>
<sequence>MDKLRVLNEYFGHREFRSGQEELIDHIIDGGDVLGIMPTGAGKSLCYQVPAIMLNGVTIVISPLISLMKDQVSALVTAGVSAACINSSLLPEEYYEVMHRACRGEYKLIYVAPERLGTQEMERLVSSIKIAMVTIDEAHCVSQWGQDFRPSYLHIAEFIRSLPQRPIVSAFTATATDTVKEDIVRLLGLHEPFSLVTGFDRHNLYFSVLKPKNKYAELKKQLDGFGDKCGIVYCISRKSVEEICDKLNADGYSATRYHAGLADAERRANQEDFIYDRKRIMVATNAFGMGIDKSNVSFVIHYNMPKNIESYYQEAGRAGRDGSPAQCILLYGPMDVRTNNFMIEKSREENDDLSDEEKEIMLERDKQRLKDMTIYSTTTGCLREFMLRYFGDKAQSYCGNCSNCVNGFEDVDITVDSQKIVSCVFRIKQKGRYFGKSMVIDVLRGSENDRLISLGFDKLSTYGIMKDVPVQTIRAEIDYLASNGYLCCTDDEYPVIELTPLSAKILKERIPVQMKLPKKTPRSKRLTDEQISVNDLLFMKLKSLRSKLASEAKVPAYVVFSDAALRDMCRLLPVTHDEFLNVSGVGKRKAEQYSDEFCRLISAHLSSHPDKKKYD</sequence>
<dbReference type="EMBL" id="FNWV01000001">
    <property type="protein sequence ID" value="SEH38110.1"/>
    <property type="molecule type" value="Genomic_DNA"/>
</dbReference>
<dbReference type="SUPFAM" id="SSF52540">
    <property type="entry name" value="P-loop containing nucleoside triphosphate hydrolases"/>
    <property type="match status" value="1"/>
</dbReference>
<name>A0A1H6HRI0_RUMFL</name>
<dbReference type="GO" id="GO:0030894">
    <property type="term" value="C:replisome"/>
    <property type="evidence" value="ECO:0007669"/>
    <property type="project" value="TreeGrafter"/>
</dbReference>
<dbReference type="GO" id="GO:0016787">
    <property type="term" value="F:hydrolase activity"/>
    <property type="evidence" value="ECO:0007669"/>
    <property type="project" value="UniProtKB-KW"/>
</dbReference>
<organism evidence="20 21">
    <name type="scientific">Ruminococcus flavefaciens</name>
    <dbReference type="NCBI Taxonomy" id="1265"/>
    <lineage>
        <taxon>Bacteria</taxon>
        <taxon>Bacillati</taxon>
        <taxon>Bacillota</taxon>
        <taxon>Clostridia</taxon>
        <taxon>Eubacteriales</taxon>
        <taxon>Oscillospiraceae</taxon>
        <taxon>Ruminococcus</taxon>
    </lineage>
</organism>
<dbReference type="GO" id="GO:0009432">
    <property type="term" value="P:SOS response"/>
    <property type="evidence" value="ECO:0007669"/>
    <property type="project" value="UniProtKB-UniRule"/>
</dbReference>
<keyword evidence="14" id="KW-0413">Isomerase</keyword>
<evidence type="ECO:0000313" key="21">
    <source>
        <dbReference type="Proteomes" id="UP000183190"/>
    </source>
</evidence>
<keyword evidence="5" id="KW-0547">Nucleotide-binding</keyword>
<dbReference type="InterPro" id="IPR001650">
    <property type="entry name" value="Helicase_C-like"/>
</dbReference>
<evidence type="ECO:0000256" key="5">
    <source>
        <dbReference type="ARBA" id="ARBA00022741"/>
    </source>
</evidence>
<evidence type="ECO:0000256" key="13">
    <source>
        <dbReference type="ARBA" id="ARBA00023204"/>
    </source>
</evidence>
<dbReference type="GO" id="GO:0006310">
    <property type="term" value="P:DNA recombination"/>
    <property type="evidence" value="ECO:0007669"/>
    <property type="project" value="UniProtKB-UniRule"/>
</dbReference>
<dbReference type="EC" id="5.6.2.4" evidence="16"/>
<dbReference type="FunFam" id="3.40.50.300:FF:000296">
    <property type="entry name" value="ATP-dependent DNA helicase RecQ"/>
    <property type="match status" value="1"/>
</dbReference>
<protein>
    <recommendedName>
        <fullName evidence="16">DNA helicase RecQ</fullName>
        <ecNumber evidence="16">5.6.2.4</ecNumber>
    </recommendedName>
</protein>
<dbReference type="InterPro" id="IPR036388">
    <property type="entry name" value="WH-like_DNA-bd_sf"/>
</dbReference>
<dbReference type="InterPro" id="IPR044876">
    <property type="entry name" value="HRDC_dom_sf"/>
</dbReference>
<evidence type="ECO:0000256" key="3">
    <source>
        <dbReference type="ARBA" id="ARBA00005446"/>
    </source>
</evidence>
<evidence type="ECO:0000256" key="8">
    <source>
        <dbReference type="ARBA" id="ARBA00022806"/>
    </source>
</evidence>
<dbReference type="GO" id="GO:0003677">
    <property type="term" value="F:DNA binding"/>
    <property type="evidence" value="ECO:0007669"/>
    <property type="project" value="UniProtKB-KW"/>
</dbReference>
<dbReference type="SUPFAM" id="SSF47819">
    <property type="entry name" value="HRDC-like"/>
    <property type="match status" value="1"/>
</dbReference>
<evidence type="ECO:0000256" key="14">
    <source>
        <dbReference type="ARBA" id="ARBA00023235"/>
    </source>
</evidence>
<gene>
    <name evidence="20" type="ORF">SAMN02910265_00202</name>
</gene>
<dbReference type="GO" id="GO:0009378">
    <property type="term" value="F:four-way junction helicase activity"/>
    <property type="evidence" value="ECO:0007669"/>
    <property type="project" value="TreeGrafter"/>
</dbReference>
<dbReference type="Pfam" id="PF00270">
    <property type="entry name" value="DEAD"/>
    <property type="match status" value="1"/>
</dbReference>
<reference evidence="20 21" key="1">
    <citation type="submission" date="2016-10" db="EMBL/GenBank/DDBJ databases">
        <authorList>
            <person name="de Groot N.N."/>
        </authorList>
    </citation>
    <scope>NUCLEOTIDE SEQUENCE [LARGE SCALE GENOMIC DNA]</scope>
    <source>
        <strain evidence="20 21">YAD2003</strain>
    </source>
</reference>
<dbReference type="GO" id="GO:0043590">
    <property type="term" value="C:bacterial nucleoid"/>
    <property type="evidence" value="ECO:0007669"/>
    <property type="project" value="TreeGrafter"/>
</dbReference>
<dbReference type="InterPro" id="IPR011545">
    <property type="entry name" value="DEAD/DEAH_box_helicase_dom"/>
</dbReference>
<comment type="cofactor">
    <cofactor evidence="2">
        <name>Zn(2+)</name>
        <dbReference type="ChEBI" id="CHEBI:29105"/>
    </cofactor>
</comment>
<dbReference type="Pfam" id="PF09382">
    <property type="entry name" value="RQC"/>
    <property type="match status" value="1"/>
</dbReference>
<proteinExistence type="inferred from homology"/>
<evidence type="ECO:0000256" key="12">
    <source>
        <dbReference type="ARBA" id="ARBA00023172"/>
    </source>
</evidence>
<dbReference type="PROSITE" id="PS50967">
    <property type="entry name" value="HRDC"/>
    <property type="match status" value="1"/>
</dbReference>
<evidence type="ECO:0000256" key="6">
    <source>
        <dbReference type="ARBA" id="ARBA00022763"/>
    </source>
</evidence>
<feature type="domain" description="HRDC" evidence="17">
    <location>
        <begin position="531"/>
        <end position="611"/>
    </location>
</feature>
<evidence type="ECO:0000256" key="10">
    <source>
        <dbReference type="ARBA" id="ARBA00022840"/>
    </source>
</evidence>
<dbReference type="InterPro" id="IPR018982">
    <property type="entry name" value="RQC_domain"/>
</dbReference>
<dbReference type="Gene3D" id="1.10.10.10">
    <property type="entry name" value="Winged helix-like DNA-binding domain superfamily/Winged helix DNA-binding domain"/>
    <property type="match status" value="1"/>
</dbReference>
<dbReference type="SMART" id="SM00487">
    <property type="entry name" value="DEXDc"/>
    <property type="match status" value="1"/>
</dbReference>
<dbReference type="GO" id="GO:0043138">
    <property type="term" value="F:3'-5' DNA helicase activity"/>
    <property type="evidence" value="ECO:0007669"/>
    <property type="project" value="UniProtKB-EC"/>
</dbReference>
<dbReference type="Pfam" id="PF00271">
    <property type="entry name" value="Helicase_C"/>
    <property type="match status" value="1"/>
</dbReference>
<dbReference type="SMART" id="SM00341">
    <property type="entry name" value="HRDC"/>
    <property type="match status" value="1"/>
</dbReference>
<evidence type="ECO:0000256" key="2">
    <source>
        <dbReference type="ARBA" id="ARBA00001947"/>
    </source>
</evidence>
<keyword evidence="10" id="KW-0067">ATP-binding</keyword>
<dbReference type="InterPro" id="IPR027417">
    <property type="entry name" value="P-loop_NTPase"/>
</dbReference>
<dbReference type="NCBIfam" id="TIGR01389">
    <property type="entry name" value="recQ"/>
    <property type="match status" value="1"/>
</dbReference>
<evidence type="ECO:0000259" key="19">
    <source>
        <dbReference type="PROSITE" id="PS51194"/>
    </source>
</evidence>
<dbReference type="InterPro" id="IPR032284">
    <property type="entry name" value="RecQ_Zn-bd"/>
</dbReference>
<keyword evidence="4" id="KW-0479">Metal-binding</keyword>
<keyword evidence="13" id="KW-0234">DNA repair</keyword>
<dbReference type="OrthoDB" id="9763310at2"/>
<comment type="catalytic activity">
    <reaction evidence="15">
        <text>Couples ATP hydrolysis with the unwinding of duplex DNA by translocating in the 3'-5' direction.</text>
        <dbReference type="EC" id="5.6.2.4"/>
    </reaction>
</comment>
<keyword evidence="8 20" id="KW-0347">Helicase</keyword>
<dbReference type="AlphaFoldDB" id="A0A1H6HRI0"/>
<dbReference type="InterPro" id="IPR004589">
    <property type="entry name" value="DNA_helicase_ATP-dep_RecQ"/>
</dbReference>
<dbReference type="NCBIfam" id="TIGR00614">
    <property type="entry name" value="recQ_fam"/>
    <property type="match status" value="1"/>
</dbReference>
<dbReference type="Pfam" id="PF16124">
    <property type="entry name" value="RecQ_Zn_bind"/>
    <property type="match status" value="1"/>
</dbReference>
<dbReference type="RefSeq" id="WP_074714047.1">
    <property type="nucleotide sequence ID" value="NZ_FNWV01000001.1"/>
</dbReference>
<dbReference type="PANTHER" id="PTHR13710:SF105">
    <property type="entry name" value="ATP-DEPENDENT DNA HELICASE Q1"/>
    <property type="match status" value="1"/>
</dbReference>
<dbReference type="Pfam" id="PF00570">
    <property type="entry name" value="HRDC"/>
    <property type="match status" value="1"/>
</dbReference>
<dbReference type="Gene3D" id="3.40.50.300">
    <property type="entry name" value="P-loop containing nucleotide triphosphate hydrolases"/>
    <property type="match status" value="2"/>
</dbReference>
<evidence type="ECO:0000256" key="16">
    <source>
        <dbReference type="NCBIfam" id="TIGR01389"/>
    </source>
</evidence>
<dbReference type="SUPFAM" id="SSF46785">
    <property type="entry name" value="Winged helix' DNA-binding domain"/>
    <property type="match status" value="1"/>
</dbReference>
<feature type="domain" description="Helicase C-terminal" evidence="19">
    <location>
        <begin position="221"/>
        <end position="361"/>
    </location>
</feature>
<dbReference type="InterPro" id="IPR010997">
    <property type="entry name" value="HRDC-like_sf"/>
</dbReference>
<feature type="domain" description="Helicase ATP-binding" evidence="18">
    <location>
        <begin position="24"/>
        <end position="193"/>
    </location>
</feature>
<dbReference type="Gene3D" id="1.10.150.80">
    <property type="entry name" value="HRDC domain"/>
    <property type="match status" value="1"/>
</dbReference>
<dbReference type="PROSITE" id="PS51192">
    <property type="entry name" value="HELICASE_ATP_BIND_1"/>
    <property type="match status" value="1"/>
</dbReference>
<evidence type="ECO:0000259" key="18">
    <source>
        <dbReference type="PROSITE" id="PS51192"/>
    </source>
</evidence>
<comment type="similarity">
    <text evidence="3">Belongs to the helicase family. RecQ subfamily.</text>
</comment>
<evidence type="ECO:0000256" key="15">
    <source>
        <dbReference type="ARBA" id="ARBA00034617"/>
    </source>
</evidence>
<keyword evidence="7" id="KW-0378">Hydrolase</keyword>
<evidence type="ECO:0000313" key="20">
    <source>
        <dbReference type="EMBL" id="SEH38110.1"/>
    </source>
</evidence>
<evidence type="ECO:0000256" key="4">
    <source>
        <dbReference type="ARBA" id="ARBA00022723"/>
    </source>
</evidence>
<evidence type="ECO:0000259" key="17">
    <source>
        <dbReference type="PROSITE" id="PS50967"/>
    </source>
</evidence>
<keyword evidence="11" id="KW-0238">DNA-binding</keyword>
<evidence type="ECO:0000256" key="7">
    <source>
        <dbReference type="ARBA" id="ARBA00022801"/>
    </source>
</evidence>
<dbReference type="GO" id="GO:0005524">
    <property type="term" value="F:ATP binding"/>
    <property type="evidence" value="ECO:0007669"/>
    <property type="project" value="UniProtKB-KW"/>
</dbReference>
<evidence type="ECO:0000256" key="11">
    <source>
        <dbReference type="ARBA" id="ARBA00023125"/>
    </source>
</evidence>
<comment type="cofactor">
    <cofactor evidence="1">
        <name>Mg(2+)</name>
        <dbReference type="ChEBI" id="CHEBI:18420"/>
    </cofactor>
</comment>
<dbReference type="InterPro" id="IPR002121">
    <property type="entry name" value="HRDC_dom"/>
</dbReference>
<evidence type="ECO:0000256" key="9">
    <source>
        <dbReference type="ARBA" id="ARBA00022833"/>
    </source>
</evidence>
<keyword evidence="9" id="KW-0862">Zinc</keyword>
<dbReference type="CDD" id="cd17920">
    <property type="entry name" value="DEXHc_RecQ"/>
    <property type="match status" value="1"/>
</dbReference>
<dbReference type="InterPro" id="IPR006293">
    <property type="entry name" value="DNA_helicase_ATP-dep_RecQ_bac"/>
</dbReference>
<keyword evidence="6" id="KW-0227">DNA damage</keyword>
<dbReference type="SMART" id="SM00956">
    <property type="entry name" value="RQC"/>
    <property type="match status" value="1"/>
</dbReference>
<dbReference type="GO" id="GO:0006281">
    <property type="term" value="P:DNA repair"/>
    <property type="evidence" value="ECO:0007669"/>
    <property type="project" value="UniProtKB-KW"/>
</dbReference>
<evidence type="ECO:0000256" key="1">
    <source>
        <dbReference type="ARBA" id="ARBA00001946"/>
    </source>
</evidence>
<keyword evidence="12" id="KW-0233">DNA recombination</keyword>
<dbReference type="PROSITE" id="PS51194">
    <property type="entry name" value="HELICASE_CTER"/>
    <property type="match status" value="1"/>
</dbReference>
<accession>A0A1H6HRI0</accession>
<dbReference type="CDD" id="cd18794">
    <property type="entry name" value="SF2_C_RecQ"/>
    <property type="match status" value="1"/>
</dbReference>
<dbReference type="SMART" id="SM00490">
    <property type="entry name" value="HELICc"/>
    <property type="match status" value="1"/>
</dbReference>
<dbReference type="InterPro" id="IPR014001">
    <property type="entry name" value="Helicase_ATP-bd"/>
</dbReference>
<dbReference type="GO" id="GO:0046872">
    <property type="term" value="F:metal ion binding"/>
    <property type="evidence" value="ECO:0007669"/>
    <property type="project" value="UniProtKB-KW"/>
</dbReference>
<dbReference type="InterPro" id="IPR036390">
    <property type="entry name" value="WH_DNA-bd_sf"/>
</dbReference>
<dbReference type="PANTHER" id="PTHR13710">
    <property type="entry name" value="DNA HELICASE RECQ FAMILY MEMBER"/>
    <property type="match status" value="1"/>
</dbReference>
<dbReference type="GO" id="GO:0006260">
    <property type="term" value="P:DNA replication"/>
    <property type="evidence" value="ECO:0007669"/>
    <property type="project" value="InterPro"/>
</dbReference>
<dbReference type="Proteomes" id="UP000183190">
    <property type="component" value="Unassembled WGS sequence"/>
</dbReference>